<comment type="caution">
    <text evidence="2">The sequence shown here is derived from an EMBL/GenBank/DDBJ whole genome shotgun (WGS) entry which is preliminary data.</text>
</comment>
<evidence type="ECO:0000313" key="2">
    <source>
        <dbReference type="EMBL" id="KAJ3048578.1"/>
    </source>
</evidence>
<dbReference type="EMBL" id="JADGJD010000769">
    <property type="protein sequence ID" value="KAJ3048578.1"/>
    <property type="molecule type" value="Genomic_DNA"/>
</dbReference>
<dbReference type="Proteomes" id="UP001212841">
    <property type="component" value="Unassembled WGS sequence"/>
</dbReference>
<organism evidence="2 3">
    <name type="scientific">Rhizophlyctis rosea</name>
    <dbReference type="NCBI Taxonomy" id="64517"/>
    <lineage>
        <taxon>Eukaryota</taxon>
        <taxon>Fungi</taxon>
        <taxon>Fungi incertae sedis</taxon>
        <taxon>Chytridiomycota</taxon>
        <taxon>Chytridiomycota incertae sedis</taxon>
        <taxon>Chytridiomycetes</taxon>
        <taxon>Rhizophlyctidales</taxon>
        <taxon>Rhizophlyctidaceae</taxon>
        <taxon>Rhizophlyctis</taxon>
    </lineage>
</organism>
<feature type="compositionally biased region" description="Basic and acidic residues" evidence="1">
    <location>
        <begin position="68"/>
        <end position="77"/>
    </location>
</feature>
<feature type="non-terminal residue" evidence="2">
    <location>
        <position position="170"/>
    </location>
</feature>
<accession>A0AAD5S7P2</accession>
<keyword evidence="3" id="KW-1185">Reference proteome</keyword>
<reference evidence="2" key="1">
    <citation type="submission" date="2020-05" db="EMBL/GenBank/DDBJ databases">
        <title>Phylogenomic resolution of chytrid fungi.</title>
        <authorList>
            <person name="Stajich J.E."/>
            <person name="Amses K."/>
            <person name="Simmons R."/>
            <person name="Seto K."/>
            <person name="Myers J."/>
            <person name="Bonds A."/>
            <person name="Quandt C.A."/>
            <person name="Barry K."/>
            <person name="Liu P."/>
            <person name="Grigoriev I."/>
            <person name="Longcore J.E."/>
            <person name="James T.Y."/>
        </authorList>
    </citation>
    <scope>NUCLEOTIDE SEQUENCE</scope>
    <source>
        <strain evidence="2">JEL0318</strain>
    </source>
</reference>
<evidence type="ECO:0000313" key="3">
    <source>
        <dbReference type="Proteomes" id="UP001212841"/>
    </source>
</evidence>
<proteinExistence type="predicted"/>
<gene>
    <name evidence="2" type="ORF">HK097_010405</name>
</gene>
<feature type="compositionally biased region" description="Basic and acidic residues" evidence="1">
    <location>
        <begin position="120"/>
        <end position="133"/>
    </location>
</feature>
<sequence length="170" mass="18414">MLARHRPLWVAKKPLCQNLPAALPFLDHVRLPEAFLKDGADVPEASSLEIAQPLHSADCALLVKLEEAQRPKQLDSKKPKRSKKDTAAGNPVPLVPEAIDGDKGVGAYSGNDDDVNAGGNEKDKDKKSNKVDENEPEVETQSAVQGEKLITKKLQVRTKVHVVGVPVFSS</sequence>
<name>A0AAD5S7P2_9FUNG</name>
<feature type="region of interest" description="Disordered" evidence="1">
    <location>
        <begin position="68"/>
        <end position="144"/>
    </location>
</feature>
<evidence type="ECO:0000256" key="1">
    <source>
        <dbReference type="SAM" id="MobiDB-lite"/>
    </source>
</evidence>
<dbReference type="AlphaFoldDB" id="A0AAD5S7P2"/>
<protein>
    <submittedName>
        <fullName evidence="2">Uncharacterized protein</fullName>
    </submittedName>
</protein>